<dbReference type="RefSeq" id="WP_089670012.1">
    <property type="nucleotide sequence ID" value="NZ_FOJA01000001.1"/>
</dbReference>
<proteinExistence type="predicted"/>
<evidence type="ECO:0000313" key="2">
    <source>
        <dbReference type="Proteomes" id="UP000198518"/>
    </source>
</evidence>
<dbReference type="Proteomes" id="UP000198518">
    <property type="component" value="Unassembled WGS sequence"/>
</dbReference>
<dbReference type="AlphaFoldDB" id="A0A1I0QLK1"/>
<dbReference type="STRING" id="355548.SAMN04487945_2724"/>
<sequence length="97" mass="10599">MCRETKREPAWVSAIRVALLEGRVTVDSVIEEANLVAGRERTVRDVLSTMADRELLVPTGDGGDAYLPGPVLLESDRFGLDFDRASDGGAHRWNSSV</sequence>
<organism evidence="1 2">
    <name type="scientific">Halobacterium jilantaiense</name>
    <dbReference type="NCBI Taxonomy" id="355548"/>
    <lineage>
        <taxon>Archaea</taxon>
        <taxon>Methanobacteriati</taxon>
        <taxon>Methanobacteriota</taxon>
        <taxon>Stenosarchaea group</taxon>
        <taxon>Halobacteria</taxon>
        <taxon>Halobacteriales</taxon>
        <taxon>Halobacteriaceae</taxon>
        <taxon>Halobacterium</taxon>
    </lineage>
</organism>
<dbReference type="OrthoDB" id="261262at2157"/>
<gene>
    <name evidence="1" type="ORF">SAMN04487945_2724</name>
</gene>
<keyword evidence="2" id="KW-1185">Reference proteome</keyword>
<protein>
    <submittedName>
        <fullName evidence="1">Uncharacterized protein</fullName>
    </submittedName>
</protein>
<accession>A0A1I0QLK1</accession>
<dbReference type="EMBL" id="FOJA01000001">
    <property type="protein sequence ID" value="SEW28156.1"/>
    <property type="molecule type" value="Genomic_DNA"/>
</dbReference>
<evidence type="ECO:0000313" key="1">
    <source>
        <dbReference type="EMBL" id="SEW28156.1"/>
    </source>
</evidence>
<reference evidence="1 2" key="1">
    <citation type="submission" date="2016-10" db="EMBL/GenBank/DDBJ databases">
        <authorList>
            <person name="de Groot N.N."/>
        </authorList>
    </citation>
    <scope>NUCLEOTIDE SEQUENCE [LARGE SCALE GENOMIC DNA]</scope>
    <source>
        <strain evidence="1 2">CGMCC 1.5337</strain>
    </source>
</reference>
<name>A0A1I0QLK1_9EURY</name>